<dbReference type="Proteomes" id="UP001589611">
    <property type="component" value="Unassembled WGS sequence"/>
</dbReference>
<dbReference type="EMBL" id="JBHMBE010000004">
    <property type="protein sequence ID" value="MFB9646647.1"/>
    <property type="molecule type" value="Genomic_DNA"/>
</dbReference>
<name>A0ABV5T216_9MICO</name>
<keyword evidence="2" id="KW-1185">Reference proteome</keyword>
<proteinExistence type="predicted"/>
<accession>A0ABV5T216</accession>
<evidence type="ECO:0000313" key="1">
    <source>
        <dbReference type="EMBL" id="MFB9646647.1"/>
    </source>
</evidence>
<reference evidence="1 2" key="1">
    <citation type="submission" date="2024-09" db="EMBL/GenBank/DDBJ databases">
        <authorList>
            <person name="Sun Q."/>
            <person name="Mori K."/>
        </authorList>
    </citation>
    <scope>NUCLEOTIDE SEQUENCE [LARGE SCALE GENOMIC DNA]</scope>
    <source>
        <strain evidence="1 2">JCM 1342</strain>
    </source>
</reference>
<gene>
    <name evidence="1" type="ORF">ACFFPJ_12670</name>
</gene>
<comment type="caution">
    <text evidence="1">The sequence shown here is derived from an EMBL/GenBank/DDBJ whole genome shotgun (WGS) entry which is preliminary data.</text>
</comment>
<sequence>MAGKYDLDVTTLGQLLEDPEARAIIVDVVPELPDHPMLAMVKGMPANTVLAMAASQFPADKAALLKERISAL</sequence>
<dbReference type="RefSeq" id="WP_344715407.1">
    <property type="nucleotide sequence ID" value="NZ_BAAAWH010000001.1"/>
</dbReference>
<evidence type="ECO:0000313" key="2">
    <source>
        <dbReference type="Proteomes" id="UP001589611"/>
    </source>
</evidence>
<protein>
    <submittedName>
        <fullName evidence="1">Uncharacterized protein</fullName>
    </submittedName>
</protein>
<organism evidence="1 2">
    <name type="scientific">Microbacterium terregens</name>
    <dbReference type="NCBI Taxonomy" id="69363"/>
    <lineage>
        <taxon>Bacteria</taxon>
        <taxon>Bacillati</taxon>
        <taxon>Actinomycetota</taxon>
        <taxon>Actinomycetes</taxon>
        <taxon>Micrococcales</taxon>
        <taxon>Microbacteriaceae</taxon>
        <taxon>Microbacterium</taxon>
    </lineage>
</organism>